<reference evidence="8 9" key="1">
    <citation type="submission" date="2018-06" db="EMBL/GenBank/DDBJ databases">
        <authorList>
            <consortium name="Pathogen Informatics"/>
            <person name="Doyle S."/>
        </authorList>
    </citation>
    <scope>NUCLEOTIDE SEQUENCE [LARGE SCALE GENOMIC DNA]</scope>
    <source>
        <strain evidence="8 9">NCTC10571</strain>
    </source>
</reference>
<dbReference type="AlphaFoldDB" id="A0A378NPP5"/>
<comment type="similarity">
    <text evidence="1">Belongs to the CFA/CMAS family.</text>
</comment>
<dbReference type="Pfam" id="PF02353">
    <property type="entry name" value="CMAS"/>
    <property type="match status" value="1"/>
</dbReference>
<evidence type="ECO:0000259" key="7">
    <source>
        <dbReference type="Pfam" id="PF25371"/>
    </source>
</evidence>
<accession>A0A378NPP5</accession>
<evidence type="ECO:0000256" key="4">
    <source>
        <dbReference type="ARBA" id="ARBA00022691"/>
    </source>
</evidence>
<dbReference type="InterPro" id="IPR029063">
    <property type="entry name" value="SAM-dependent_MTases_sf"/>
</dbReference>
<organism evidence="8 9">
    <name type="scientific">Megamonas hypermegale</name>
    <dbReference type="NCBI Taxonomy" id="158847"/>
    <lineage>
        <taxon>Bacteria</taxon>
        <taxon>Bacillati</taxon>
        <taxon>Bacillota</taxon>
        <taxon>Negativicutes</taxon>
        <taxon>Selenomonadales</taxon>
        <taxon>Selenomonadaceae</taxon>
        <taxon>Megamonas</taxon>
    </lineage>
</organism>
<dbReference type="RefSeq" id="WP_115150992.1">
    <property type="nucleotide sequence ID" value="NZ_UGPP01000001.1"/>
</dbReference>
<dbReference type="InterPro" id="IPR050723">
    <property type="entry name" value="CFA/CMAS"/>
</dbReference>
<evidence type="ECO:0000256" key="2">
    <source>
        <dbReference type="ARBA" id="ARBA00022603"/>
    </source>
</evidence>
<gene>
    <name evidence="8" type="primary">cfa</name>
    <name evidence="8" type="ORF">NCTC10571_00462</name>
</gene>
<feature type="active site" evidence="6">
    <location>
        <position position="360"/>
    </location>
</feature>
<dbReference type="EMBL" id="UGPP01000001">
    <property type="protein sequence ID" value="STY70331.1"/>
    <property type="molecule type" value="Genomic_DNA"/>
</dbReference>
<proteinExistence type="inferred from homology"/>
<dbReference type="EC" id="2.1.1.79" evidence="8"/>
<evidence type="ECO:0000256" key="1">
    <source>
        <dbReference type="ARBA" id="ARBA00010815"/>
    </source>
</evidence>
<evidence type="ECO:0000256" key="6">
    <source>
        <dbReference type="PIRSR" id="PIRSR003085-1"/>
    </source>
</evidence>
<evidence type="ECO:0000256" key="3">
    <source>
        <dbReference type="ARBA" id="ARBA00022679"/>
    </source>
</evidence>
<evidence type="ECO:0000313" key="8">
    <source>
        <dbReference type="EMBL" id="STY70331.1"/>
    </source>
</evidence>
<dbReference type="Gene3D" id="3.40.50.150">
    <property type="entry name" value="Vaccinia Virus protein VP39"/>
    <property type="match status" value="1"/>
</dbReference>
<dbReference type="InterPro" id="IPR003333">
    <property type="entry name" value="CMAS"/>
</dbReference>
<dbReference type="SUPFAM" id="SSF53335">
    <property type="entry name" value="S-adenosyl-L-methionine-dependent methyltransferases"/>
    <property type="match status" value="1"/>
</dbReference>
<keyword evidence="2 8" id="KW-0489">Methyltransferase</keyword>
<dbReference type="PANTHER" id="PTHR43667">
    <property type="entry name" value="CYCLOPROPANE-FATTY-ACYL-PHOSPHOLIPID SYNTHASE"/>
    <property type="match status" value="1"/>
</dbReference>
<protein>
    <submittedName>
        <fullName evidence="8">Cyclopropane-fatty-acyl-phospholipid synthase</fullName>
        <ecNumber evidence="8">2.1.1.79</ecNumber>
    </submittedName>
</protein>
<dbReference type="GO" id="GO:0008610">
    <property type="term" value="P:lipid biosynthetic process"/>
    <property type="evidence" value="ECO:0007669"/>
    <property type="project" value="InterPro"/>
</dbReference>
<dbReference type="PIRSF" id="PIRSF003085">
    <property type="entry name" value="CMAS"/>
    <property type="match status" value="1"/>
</dbReference>
<dbReference type="CDD" id="cd02440">
    <property type="entry name" value="AdoMet_MTases"/>
    <property type="match status" value="1"/>
</dbReference>
<dbReference type="PANTHER" id="PTHR43667:SF1">
    <property type="entry name" value="CYCLOPROPANE-FATTY-ACYL-PHOSPHOLIPID SYNTHASE"/>
    <property type="match status" value="1"/>
</dbReference>
<keyword evidence="3 8" id="KW-0808">Transferase</keyword>
<dbReference type="GO" id="GO:0032259">
    <property type="term" value="P:methylation"/>
    <property type="evidence" value="ECO:0007669"/>
    <property type="project" value="UniProtKB-KW"/>
</dbReference>
<dbReference type="Pfam" id="PF25371">
    <property type="entry name" value="DUF7884"/>
    <property type="match status" value="1"/>
</dbReference>
<sequence length="390" mass="45584">MFDKLEEKAMVHFFNKFDKNPFLLKFKDNQYLVGKGEPTFVVDFKKTIPIMDLLNSTSIALGEAYMNGDLTIEGNLYDALIHFLGQMDKFSLNETLLDKIIHPSNSKESQEKQVQSHYDIGNDFYKLWLDETMSYSCAYFKNEDDTLYQAQVNKVDYILSKLYLKEGMSLLDIGCGWGFLLIEAAKKYKVKGTGITLSREQYKEFKSRIQKEHLEDYLTVELMDYRDLPKWGKTFDRVVSVGMLEHVGRENYQLFNDCVNAVLKDNGLYLLHFISQLKEMETDSWMKKYIFPGGVIPSLREIVSSMGNNDFHILDIENLRRHYEKTLLCWADNFHNHLDKISGMFDEKFIRMWDLYLNACAANFHVGGIDLHQILVTKGVNNELPLTRWY</sequence>
<keyword evidence="5" id="KW-0443">Lipid metabolism</keyword>
<evidence type="ECO:0000313" key="9">
    <source>
        <dbReference type="Proteomes" id="UP000255234"/>
    </source>
</evidence>
<evidence type="ECO:0000256" key="5">
    <source>
        <dbReference type="ARBA" id="ARBA00023098"/>
    </source>
</evidence>
<dbReference type="GO" id="GO:0008825">
    <property type="term" value="F:cyclopropane-fatty-acyl-phospholipid synthase activity"/>
    <property type="evidence" value="ECO:0007669"/>
    <property type="project" value="UniProtKB-EC"/>
</dbReference>
<name>A0A378NPP5_9FIRM</name>
<dbReference type="InterPro" id="IPR057206">
    <property type="entry name" value="DUF7884"/>
</dbReference>
<feature type="domain" description="DUF7884" evidence="7">
    <location>
        <begin position="12"/>
        <end position="84"/>
    </location>
</feature>
<keyword evidence="4" id="KW-0949">S-adenosyl-L-methionine</keyword>
<dbReference type="Proteomes" id="UP000255234">
    <property type="component" value="Unassembled WGS sequence"/>
</dbReference>